<gene>
    <name evidence="1" type="ORF">LCGC14_1684070</name>
</gene>
<sequence length="66" mass="7820">MSKMSKQYPCNICKGAKKLFRKWSKVPLKCPYCNATGTRGTDFTSRIDDAHFRDHWDDDIEYKEEK</sequence>
<accession>A0A0F9KMU0</accession>
<protein>
    <submittedName>
        <fullName evidence="1">Uncharacterized protein</fullName>
    </submittedName>
</protein>
<organism evidence="1">
    <name type="scientific">marine sediment metagenome</name>
    <dbReference type="NCBI Taxonomy" id="412755"/>
    <lineage>
        <taxon>unclassified sequences</taxon>
        <taxon>metagenomes</taxon>
        <taxon>ecological metagenomes</taxon>
    </lineage>
</organism>
<name>A0A0F9KMU0_9ZZZZ</name>
<proteinExistence type="predicted"/>
<dbReference type="EMBL" id="LAZR01014635">
    <property type="protein sequence ID" value="KKM16620.1"/>
    <property type="molecule type" value="Genomic_DNA"/>
</dbReference>
<reference evidence="1" key="1">
    <citation type="journal article" date="2015" name="Nature">
        <title>Complex archaea that bridge the gap between prokaryotes and eukaryotes.</title>
        <authorList>
            <person name="Spang A."/>
            <person name="Saw J.H."/>
            <person name="Jorgensen S.L."/>
            <person name="Zaremba-Niedzwiedzka K."/>
            <person name="Martijn J."/>
            <person name="Lind A.E."/>
            <person name="van Eijk R."/>
            <person name="Schleper C."/>
            <person name="Guy L."/>
            <person name="Ettema T.J."/>
        </authorList>
    </citation>
    <scope>NUCLEOTIDE SEQUENCE</scope>
</reference>
<dbReference type="AlphaFoldDB" id="A0A0F9KMU0"/>
<comment type="caution">
    <text evidence="1">The sequence shown here is derived from an EMBL/GenBank/DDBJ whole genome shotgun (WGS) entry which is preliminary data.</text>
</comment>
<evidence type="ECO:0000313" key="1">
    <source>
        <dbReference type="EMBL" id="KKM16620.1"/>
    </source>
</evidence>